<dbReference type="SUPFAM" id="SSF52833">
    <property type="entry name" value="Thioredoxin-like"/>
    <property type="match status" value="1"/>
</dbReference>
<dbReference type="Gene3D" id="3.40.30.10">
    <property type="entry name" value="Glutaredoxin"/>
    <property type="match status" value="1"/>
</dbReference>
<organism evidence="1 2">
    <name type="scientific">Brachybacterium sacelli</name>
    <dbReference type="NCBI Taxonomy" id="173364"/>
    <lineage>
        <taxon>Bacteria</taxon>
        <taxon>Bacillati</taxon>
        <taxon>Actinomycetota</taxon>
        <taxon>Actinomycetes</taxon>
        <taxon>Micrococcales</taxon>
        <taxon>Dermabacteraceae</taxon>
        <taxon>Brachybacterium</taxon>
    </lineage>
</organism>
<keyword evidence="2" id="KW-1185">Reference proteome</keyword>
<protein>
    <submittedName>
        <fullName evidence="1">Glutaredoxin</fullName>
    </submittedName>
</protein>
<evidence type="ECO:0000313" key="1">
    <source>
        <dbReference type="EMBL" id="MBP2380665.1"/>
    </source>
</evidence>
<dbReference type="Proteomes" id="UP001519290">
    <property type="component" value="Unassembled WGS sequence"/>
</dbReference>
<name>A0ABS4WWT8_9MICO</name>
<dbReference type="RefSeq" id="WP_209898936.1">
    <property type="nucleotide sequence ID" value="NZ_BAAAJW010000014.1"/>
</dbReference>
<dbReference type="InterPro" id="IPR036249">
    <property type="entry name" value="Thioredoxin-like_sf"/>
</dbReference>
<evidence type="ECO:0000313" key="2">
    <source>
        <dbReference type="Proteomes" id="UP001519290"/>
    </source>
</evidence>
<dbReference type="EMBL" id="JAGIOD010000001">
    <property type="protein sequence ID" value="MBP2380665.1"/>
    <property type="molecule type" value="Genomic_DNA"/>
</dbReference>
<proteinExistence type="predicted"/>
<comment type="caution">
    <text evidence="1">The sequence shown here is derived from an EMBL/GenBank/DDBJ whole genome shotgun (WGS) entry which is preliminary data.</text>
</comment>
<accession>A0ABS4WWT8</accession>
<dbReference type="CDD" id="cd02976">
    <property type="entry name" value="NrdH"/>
    <property type="match status" value="1"/>
</dbReference>
<reference evidence="1 2" key="1">
    <citation type="submission" date="2021-03" db="EMBL/GenBank/DDBJ databases">
        <title>Sequencing the genomes of 1000 actinobacteria strains.</title>
        <authorList>
            <person name="Klenk H.-P."/>
        </authorList>
    </citation>
    <scope>NUCLEOTIDE SEQUENCE [LARGE SCALE GENOMIC DNA]</scope>
    <source>
        <strain evidence="1 2">DSM 14566</strain>
    </source>
</reference>
<sequence length="101" mass="11125">MTTPLDEGRLMAAVLTIYGRSDCRGCDALVRRAIRRGVPYRYVDLERDAGARAHVRTLGLDELPVGEVGEVRFSGVRYDLVDALAHPATPHPLHGHPSDLH</sequence>
<gene>
    <name evidence="1" type="ORF">JOF43_000622</name>
</gene>